<reference evidence="4 5" key="1">
    <citation type="journal article" date="2014" name="Int. J. Syst. Evol. Microbiol.">
        <title>Nocardioides zeae sp. nov., isolated from the stem of Zea mays.</title>
        <authorList>
            <person name="Glaeser S.P."/>
            <person name="McInroy J.A."/>
            <person name="Busse H.J."/>
            <person name="Kampfer P."/>
        </authorList>
    </citation>
    <scope>NUCLEOTIDE SEQUENCE [LARGE SCALE GENOMIC DNA]</scope>
    <source>
        <strain evidence="4 5">JCM 30728</strain>
    </source>
</reference>
<keyword evidence="2" id="KW-0812">Transmembrane</keyword>
<feature type="compositionally biased region" description="Low complexity" evidence="1">
    <location>
        <begin position="216"/>
        <end position="227"/>
    </location>
</feature>
<feature type="chain" id="PRO_5027010277" description="Htaa domain-containing protein" evidence="3">
    <location>
        <begin position="39"/>
        <end position="378"/>
    </location>
</feature>
<evidence type="ECO:0000313" key="4">
    <source>
        <dbReference type="EMBL" id="NEN79444.1"/>
    </source>
</evidence>
<keyword evidence="2" id="KW-1133">Transmembrane helix</keyword>
<feature type="region of interest" description="Disordered" evidence="1">
    <location>
        <begin position="205"/>
        <end position="227"/>
    </location>
</feature>
<keyword evidence="5" id="KW-1185">Reference proteome</keyword>
<dbReference type="RefSeq" id="WP_163772972.1">
    <property type="nucleotide sequence ID" value="NZ_JAAGXA010000009.1"/>
</dbReference>
<organism evidence="4 5">
    <name type="scientific">Nocardioides zeae</name>
    <dbReference type="NCBI Taxonomy" id="1457234"/>
    <lineage>
        <taxon>Bacteria</taxon>
        <taxon>Bacillati</taxon>
        <taxon>Actinomycetota</taxon>
        <taxon>Actinomycetes</taxon>
        <taxon>Propionibacteriales</taxon>
        <taxon>Nocardioidaceae</taxon>
        <taxon>Nocardioides</taxon>
    </lineage>
</organism>
<evidence type="ECO:0008006" key="6">
    <source>
        <dbReference type="Google" id="ProtNLM"/>
    </source>
</evidence>
<keyword evidence="3" id="KW-0732">Signal</keyword>
<evidence type="ECO:0000256" key="1">
    <source>
        <dbReference type="SAM" id="MobiDB-lite"/>
    </source>
</evidence>
<comment type="caution">
    <text evidence="4">The sequence shown here is derived from an EMBL/GenBank/DDBJ whole genome shotgun (WGS) entry which is preliminary data.</text>
</comment>
<dbReference type="Gene3D" id="2.60.40.230">
    <property type="entry name" value="Neocarzinostatin-like"/>
    <property type="match status" value="1"/>
</dbReference>
<dbReference type="EMBL" id="JAAGXA010000009">
    <property type="protein sequence ID" value="NEN79444.1"/>
    <property type="molecule type" value="Genomic_DNA"/>
</dbReference>
<gene>
    <name evidence="4" type="ORF">G3T38_14260</name>
</gene>
<accession>A0A6P0HMI5</accession>
<proteinExistence type="predicted"/>
<keyword evidence="2" id="KW-0472">Membrane</keyword>
<sequence>MPGRLTAPRAVPRAALLALLAGLLVPVGLVATAPAAQAAARVSVANPDGDAVVDPTYATTLTVRGSGFQSVQGGHGGVYVFFGTVSSGWQPSSGGRTGVDYFYVPDSESADNQGFQKYVAFPGSDTASSANGGLMGPDGSWSTTVTVPGAVFTAYDRSSNERTVDCREVTCGIITVGAHGVANSSNETFTPVRVADLYDEGDALAEPAAGTGGGAAPSTAAPGAGAAAPTAEAPVAAGPATLEVDRAGAVAGRALPFRATGLPAGQQLSVTFDDGAAAAGPFQVAADGTMAGVVTLPADTSAGTHELRVFGLEEELAVRFAVQADESGASGEAGATETVAASTGDPSRYAVAFVAAAGLVLLAAVARLLLARRRAALR</sequence>
<evidence type="ECO:0000313" key="5">
    <source>
        <dbReference type="Proteomes" id="UP000468687"/>
    </source>
</evidence>
<dbReference type="AlphaFoldDB" id="A0A6P0HMI5"/>
<dbReference type="Proteomes" id="UP000468687">
    <property type="component" value="Unassembled WGS sequence"/>
</dbReference>
<feature type="transmembrane region" description="Helical" evidence="2">
    <location>
        <begin position="349"/>
        <end position="370"/>
    </location>
</feature>
<feature type="signal peptide" evidence="3">
    <location>
        <begin position="1"/>
        <end position="38"/>
    </location>
</feature>
<evidence type="ECO:0000256" key="2">
    <source>
        <dbReference type="SAM" id="Phobius"/>
    </source>
</evidence>
<protein>
    <recommendedName>
        <fullName evidence="6">Htaa domain-containing protein</fullName>
    </recommendedName>
</protein>
<evidence type="ECO:0000256" key="3">
    <source>
        <dbReference type="SAM" id="SignalP"/>
    </source>
</evidence>
<name>A0A6P0HMI5_9ACTN</name>